<feature type="domain" description="HAMP" evidence="9">
    <location>
        <begin position="205"/>
        <end position="257"/>
    </location>
</feature>
<evidence type="ECO:0000313" key="11">
    <source>
        <dbReference type="Proteomes" id="UP000436522"/>
    </source>
</evidence>
<dbReference type="PANTHER" id="PTHR43547:SF2">
    <property type="entry name" value="HYBRID SIGNAL TRANSDUCTION HISTIDINE KINASE C"/>
    <property type="match status" value="1"/>
</dbReference>
<organism evidence="10 11">
    <name type="scientific">Roseobacter cerasinus</name>
    <dbReference type="NCBI Taxonomy" id="2602289"/>
    <lineage>
        <taxon>Bacteria</taxon>
        <taxon>Pseudomonadati</taxon>
        <taxon>Pseudomonadota</taxon>
        <taxon>Alphaproteobacteria</taxon>
        <taxon>Rhodobacterales</taxon>
        <taxon>Roseobacteraceae</taxon>
        <taxon>Roseobacter</taxon>
    </lineage>
</organism>
<dbReference type="InterPro" id="IPR003660">
    <property type="entry name" value="HAMP_dom"/>
</dbReference>
<evidence type="ECO:0000313" key="10">
    <source>
        <dbReference type="EMBL" id="GFE52295.1"/>
    </source>
</evidence>
<dbReference type="Proteomes" id="UP000436522">
    <property type="component" value="Unassembled WGS sequence"/>
</dbReference>
<evidence type="ECO:0000256" key="1">
    <source>
        <dbReference type="ARBA" id="ARBA00000085"/>
    </source>
</evidence>
<evidence type="ECO:0000256" key="5">
    <source>
        <dbReference type="ARBA" id="ARBA00022679"/>
    </source>
</evidence>
<dbReference type="InterPro" id="IPR003661">
    <property type="entry name" value="HisK_dim/P_dom"/>
</dbReference>
<comment type="catalytic activity">
    <reaction evidence="1">
        <text>ATP + protein L-histidine = ADP + protein N-phospho-L-histidine.</text>
        <dbReference type="EC" id="2.7.13.3"/>
    </reaction>
</comment>
<keyword evidence="7" id="KW-1133">Transmembrane helix</keyword>
<dbReference type="AlphaFoldDB" id="A0A640VZ97"/>
<keyword evidence="5" id="KW-0808">Transferase</keyword>
<keyword evidence="4" id="KW-0597">Phosphoprotein</keyword>
<feature type="transmembrane region" description="Helical" evidence="7">
    <location>
        <begin position="181"/>
        <end position="203"/>
    </location>
</feature>
<comment type="caution">
    <text evidence="10">The sequence shown here is derived from an EMBL/GenBank/DDBJ whole genome shotgun (WGS) entry which is preliminary data.</text>
</comment>
<keyword evidence="7" id="KW-0812">Transmembrane</keyword>
<dbReference type="Pfam" id="PF02518">
    <property type="entry name" value="HATPase_c"/>
    <property type="match status" value="1"/>
</dbReference>
<evidence type="ECO:0000256" key="2">
    <source>
        <dbReference type="ARBA" id="ARBA00004370"/>
    </source>
</evidence>
<evidence type="ECO:0000259" key="8">
    <source>
        <dbReference type="PROSITE" id="PS50109"/>
    </source>
</evidence>
<dbReference type="GO" id="GO:0000155">
    <property type="term" value="F:phosphorelay sensor kinase activity"/>
    <property type="evidence" value="ECO:0007669"/>
    <property type="project" value="InterPro"/>
</dbReference>
<keyword evidence="11" id="KW-1185">Reference proteome</keyword>
<evidence type="ECO:0000256" key="7">
    <source>
        <dbReference type="SAM" id="Phobius"/>
    </source>
</evidence>
<dbReference type="CDD" id="cd06225">
    <property type="entry name" value="HAMP"/>
    <property type="match status" value="1"/>
</dbReference>
<dbReference type="InterPro" id="IPR005467">
    <property type="entry name" value="His_kinase_dom"/>
</dbReference>
<dbReference type="PROSITE" id="PS50109">
    <property type="entry name" value="HIS_KIN"/>
    <property type="match status" value="1"/>
</dbReference>
<dbReference type="PROSITE" id="PS50885">
    <property type="entry name" value="HAMP"/>
    <property type="match status" value="1"/>
</dbReference>
<dbReference type="InterPro" id="IPR003594">
    <property type="entry name" value="HATPase_dom"/>
</dbReference>
<dbReference type="EMBL" id="BLIV01000011">
    <property type="protein sequence ID" value="GFE52295.1"/>
    <property type="molecule type" value="Genomic_DNA"/>
</dbReference>
<protein>
    <recommendedName>
        <fullName evidence="3">histidine kinase</fullName>
        <ecNumber evidence="3">2.7.13.3</ecNumber>
    </recommendedName>
</protein>
<dbReference type="Pfam" id="PF00512">
    <property type="entry name" value="HisKA"/>
    <property type="match status" value="1"/>
</dbReference>
<feature type="domain" description="Histidine kinase" evidence="8">
    <location>
        <begin position="297"/>
        <end position="516"/>
    </location>
</feature>
<dbReference type="PANTHER" id="PTHR43547">
    <property type="entry name" value="TWO-COMPONENT HISTIDINE KINASE"/>
    <property type="match status" value="1"/>
</dbReference>
<keyword evidence="6" id="KW-0418">Kinase</keyword>
<dbReference type="Gene3D" id="1.10.287.130">
    <property type="match status" value="1"/>
</dbReference>
<dbReference type="Gene3D" id="3.30.565.10">
    <property type="entry name" value="Histidine kinase-like ATPase, C-terminal domain"/>
    <property type="match status" value="1"/>
</dbReference>
<proteinExistence type="predicted"/>
<gene>
    <name evidence="10" type="ORF">So717_40480</name>
</gene>
<name>A0A640VZ97_9RHOB</name>
<accession>A0A640VZ97</accession>
<dbReference type="SUPFAM" id="SSF158472">
    <property type="entry name" value="HAMP domain-like"/>
    <property type="match status" value="1"/>
</dbReference>
<evidence type="ECO:0000259" key="9">
    <source>
        <dbReference type="PROSITE" id="PS50885"/>
    </source>
</evidence>
<dbReference type="CDD" id="cd00075">
    <property type="entry name" value="HATPase"/>
    <property type="match status" value="1"/>
</dbReference>
<keyword evidence="7" id="KW-0472">Membrane</keyword>
<dbReference type="InterPro" id="IPR004358">
    <property type="entry name" value="Sig_transdc_His_kin-like_C"/>
</dbReference>
<evidence type="ECO:0000256" key="3">
    <source>
        <dbReference type="ARBA" id="ARBA00012438"/>
    </source>
</evidence>
<dbReference type="EC" id="2.7.13.3" evidence="3"/>
<dbReference type="SMART" id="SM00388">
    <property type="entry name" value="HisKA"/>
    <property type="match status" value="1"/>
</dbReference>
<dbReference type="GO" id="GO:0016020">
    <property type="term" value="C:membrane"/>
    <property type="evidence" value="ECO:0007669"/>
    <property type="project" value="UniProtKB-SubCell"/>
</dbReference>
<evidence type="ECO:0000256" key="6">
    <source>
        <dbReference type="ARBA" id="ARBA00022777"/>
    </source>
</evidence>
<dbReference type="SMART" id="SM00304">
    <property type="entry name" value="HAMP"/>
    <property type="match status" value="1"/>
</dbReference>
<dbReference type="Pfam" id="PF00672">
    <property type="entry name" value="HAMP"/>
    <property type="match status" value="1"/>
</dbReference>
<sequence length="517" mass="55766">MAIGAALLGAGTVLTALILYFGLNEVARRLDTALASDTRMARYSSLSTQASTFLVVATEAIQTGQSTQSRADRITPVADQMRQTFVRLHQDVEEAVEAAHALGLDEQSRYGTQSLGIARMEAMLRSTERGLSTPTEEAERLRAYLDSFASSFDQLLSQAVNTEVLFRNEILSGIGTLRERLTLIAFGIAAATLVAVTLFYAGLIRPQFSRLDHLRQAASRIGSGNFSINLPVSRTDEIGQLSAETNRMASALLARQKDVEAEWARLNETIAQRTKELRAASASLAEIDDKRRRFFADISHELRTPLTVILMEAQIGKQGSPDPEAAFATIEARAVRLNRRIDDLLRLARSDTGELALDAQPVALAVLIDAVHSEIQAEIDSAGMSLTIGEMPGAELICDQNWIRQVIVSLIRNAIRHARAGGRLQLSAVAGHDTATIAVTDNGPGIDSEDQGRIFDRFVQGTSATANEGFGVGLALARWVVEAQGGDIALTSPVPTAEALGKEPGTKISVRLPRVSD</sequence>
<dbReference type="InterPro" id="IPR036890">
    <property type="entry name" value="HATPase_C_sf"/>
</dbReference>
<dbReference type="SMART" id="SM00387">
    <property type="entry name" value="HATPase_c"/>
    <property type="match status" value="1"/>
</dbReference>
<dbReference type="PRINTS" id="PR00344">
    <property type="entry name" value="BCTRLSENSOR"/>
</dbReference>
<dbReference type="CDD" id="cd00082">
    <property type="entry name" value="HisKA"/>
    <property type="match status" value="1"/>
</dbReference>
<dbReference type="SUPFAM" id="SSF55874">
    <property type="entry name" value="ATPase domain of HSP90 chaperone/DNA topoisomerase II/histidine kinase"/>
    <property type="match status" value="1"/>
</dbReference>
<evidence type="ECO:0000256" key="4">
    <source>
        <dbReference type="ARBA" id="ARBA00022553"/>
    </source>
</evidence>
<dbReference type="InterPro" id="IPR036097">
    <property type="entry name" value="HisK_dim/P_sf"/>
</dbReference>
<dbReference type="Gene3D" id="6.10.340.10">
    <property type="match status" value="1"/>
</dbReference>
<reference evidence="10 11" key="1">
    <citation type="submission" date="2019-12" db="EMBL/GenBank/DDBJ databases">
        <title>Roseobacter cerasinus sp. nov., isolated from seawater around aquaculture.</title>
        <authorList>
            <person name="Muramatsu S."/>
            <person name="Takabe Y."/>
            <person name="Mori K."/>
            <person name="Takaichi S."/>
            <person name="Hanada S."/>
        </authorList>
    </citation>
    <scope>NUCLEOTIDE SEQUENCE [LARGE SCALE GENOMIC DNA]</scope>
    <source>
        <strain evidence="10 11">AI77</strain>
    </source>
</reference>
<feature type="transmembrane region" description="Helical" evidence="7">
    <location>
        <begin position="6"/>
        <end position="23"/>
    </location>
</feature>
<comment type="subcellular location">
    <subcellularLocation>
        <location evidence="2">Membrane</location>
    </subcellularLocation>
</comment>
<dbReference type="SUPFAM" id="SSF47384">
    <property type="entry name" value="Homodimeric domain of signal transducing histidine kinase"/>
    <property type="match status" value="1"/>
</dbReference>